<dbReference type="SUPFAM" id="SSF53067">
    <property type="entry name" value="Actin-like ATPase domain"/>
    <property type="match status" value="2"/>
</dbReference>
<evidence type="ECO:0000313" key="2">
    <source>
        <dbReference type="EMBL" id="MBH8573577.1"/>
    </source>
</evidence>
<dbReference type="Gene3D" id="3.30.420.40">
    <property type="match status" value="2"/>
</dbReference>
<keyword evidence="1" id="KW-0472">Membrane</keyword>
<dbReference type="PANTHER" id="PTHR42749">
    <property type="entry name" value="CELL SHAPE-DETERMINING PROTEIN MREB"/>
    <property type="match status" value="1"/>
</dbReference>
<organism evidence="2 3">
    <name type="scientific">Dendronalium phyllosphericum CENA369</name>
    <dbReference type="NCBI Taxonomy" id="1725256"/>
    <lineage>
        <taxon>Bacteria</taxon>
        <taxon>Bacillati</taxon>
        <taxon>Cyanobacteriota</taxon>
        <taxon>Cyanophyceae</taxon>
        <taxon>Nostocales</taxon>
        <taxon>Nostocaceae</taxon>
        <taxon>Dendronalium</taxon>
        <taxon>Dendronalium phyllosphericum</taxon>
    </lineage>
</organism>
<keyword evidence="1" id="KW-1133">Transmembrane helix</keyword>
<name>A0A8J7LD64_9NOST</name>
<evidence type="ECO:0000256" key="1">
    <source>
        <dbReference type="SAM" id="Phobius"/>
    </source>
</evidence>
<protein>
    <submittedName>
        <fullName evidence="2">Hsp70 family protein</fullName>
    </submittedName>
</protein>
<accession>A0A8J7LD64</accession>
<dbReference type="RefSeq" id="WP_214432397.1">
    <property type="nucleotide sequence ID" value="NZ_CAWPUQ010000200.1"/>
</dbReference>
<dbReference type="AlphaFoldDB" id="A0A8J7LD64"/>
<dbReference type="Proteomes" id="UP000662314">
    <property type="component" value="Unassembled WGS sequence"/>
</dbReference>
<dbReference type="InterPro" id="IPR043129">
    <property type="entry name" value="ATPase_NBD"/>
</dbReference>
<dbReference type="CDD" id="cd10170">
    <property type="entry name" value="ASKHA_NBD_HSP70"/>
    <property type="match status" value="1"/>
</dbReference>
<proteinExistence type="predicted"/>
<dbReference type="EMBL" id="JAECZA010000037">
    <property type="protein sequence ID" value="MBH8573577.1"/>
    <property type="molecule type" value="Genomic_DNA"/>
</dbReference>
<dbReference type="Gene3D" id="3.90.640.10">
    <property type="entry name" value="Actin, Chain A, domain 4"/>
    <property type="match status" value="1"/>
</dbReference>
<keyword evidence="1" id="KW-0812">Transmembrane</keyword>
<dbReference type="PANTHER" id="PTHR42749:SF1">
    <property type="entry name" value="CELL SHAPE-DETERMINING PROTEIN MREB"/>
    <property type="match status" value="1"/>
</dbReference>
<evidence type="ECO:0000313" key="3">
    <source>
        <dbReference type="Proteomes" id="UP000662314"/>
    </source>
</evidence>
<comment type="caution">
    <text evidence="2">The sequence shown here is derived from an EMBL/GenBank/DDBJ whole genome shotgun (WGS) entry which is preliminary data.</text>
</comment>
<sequence length="640" mass="71939">MEILETIGFDLGHGETSVAKAIVESIEPPQMLEINNKKNQITALGWHPQLGYLVGEQALIQAGVTQLAISFKQKPNNDSKYRETISTFVATYYHLLKESKQIEGNESSYFYVGCPSGWSVPEREEYQKLLQQAGIPQLNVVPESRAAFMQAKEAGKLEYEKLLSSVLIVDIGSSTTDFTLVKSLEEIPIDFGSNALGASLIEKAIFERTLAKHEQKALLEKVFLEYPHHQARCELACRKTKEDYFSNEQLYNDPQTFARGFESINEQIYFIPQVNKLTMEEILNQPLPELGQKSWVRSFRSALNEAKANLDQLGIVPKLVLMTGGASRMKFTHQISQEIFNDPETLLRPDPEPERCIALGLARVGRWDLRATAFKQEVNQLLDSNKLKQLIEKHIPELIELLTQPLAESLIKNAVKPGLKDWQKNQIRTLADLEISMKSRAEQWLQGDIVQQIINNQCINWFNNKIQPDLAAETDPICRKFQIPRSSLRFEDSIDPAFVNPELRIGDAILADTVAFIVNVLIGGGTVASIITLILTGHLTWPIALVYGASVVAAGMELNRKNVQEVIKTNVDIPGWVRSSFLSDKKIDDMGEQIKPELEKVLREQLIANQEAFDKLIAKVGQGLQKALSTKVQEAIILIQ</sequence>
<reference evidence="2 3" key="1">
    <citation type="journal article" date="2021" name="Int. J. Syst. Evol. Microbiol.">
        <title>Amazonocrinis nigriterrae gen. nov., sp. nov., Atlanticothrix silvestris gen. nov., sp. nov. and Dendronalium phyllosphericum gen. nov., sp. nov., nostocacean cyanobacteria from Brazilian environments.</title>
        <authorList>
            <person name="Alvarenga D.O."/>
            <person name="Andreote A.P.D."/>
            <person name="Branco L.H.Z."/>
            <person name="Delbaje E."/>
            <person name="Cruz R.B."/>
            <person name="Varani A.M."/>
            <person name="Fiore M.F."/>
        </authorList>
    </citation>
    <scope>NUCLEOTIDE SEQUENCE [LARGE SCALE GENOMIC DNA]</scope>
    <source>
        <strain evidence="2 3">CENA369</strain>
    </source>
</reference>
<feature type="transmembrane region" description="Helical" evidence="1">
    <location>
        <begin position="514"/>
        <end position="535"/>
    </location>
</feature>
<gene>
    <name evidence="2" type="ORF">I8752_11235</name>
</gene>
<keyword evidence="3" id="KW-1185">Reference proteome</keyword>